<evidence type="ECO:0000313" key="2">
    <source>
        <dbReference type="Proteomes" id="UP000004995"/>
    </source>
</evidence>
<proteinExistence type="predicted"/>
<accession>K4AP57</accession>
<dbReference type="HOGENOM" id="CLU_2798809_0_0_1"/>
<evidence type="ECO:0000313" key="1">
    <source>
        <dbReference type="EnsemblPlants" id="KQK87519"/>
    </source>
</evidence>
<dbReference type="Proteomes" id="UP000004995">
    <property type="component" value="Unassembled WGS sequence"/>
</dbReference>
<dbReference type="EMBL" id="AGNK02005411">
    <property type="status" value="NOT_ANNOTATED_CDS"/>
    <property type="molecule type" value="Genomic_DNA"/>
</dbReference>
<dbReference type="Gramene" id="KQK87519">
    <property type="protein sequence ID" value="KQK87519"/>
    <property type="gene ID" value="SETIT_040705mg"/>
</dbReference>
<dbReference type="AlphaFoldDB" id="K4AP57"/>
<sequence length="68" mass="7932">MHHVVHATKHTLSLLSQLPTTHKSKSMLCHTLFHPSPIRFWIENYNQINAPQANWIEKLVIKKVLVQP</sequence>
<dbReference type="InParanoid" id="K4AP57"/>
<keyword evidence="2" id="KW-1185">Reference proteome</keyword>
<organism evidence="1 2">
    <name type="scientific">Setaria italica</name>
    <name type="common">Foxtail millet</name>
    <name type="synonym">Panicum italicum</name>
    <dbReference type="NCBI Taxonomy" id="4555"/>
    <lineage>
        <taxon>Eukaryota</taxon>
        <taxon>Viridiplantae</taxon>
        <taxon>Streptophyta</taxon>
        <taxon>Embryophyta</taxon>
        <taxon>Tracheophyta</taxon>
        <taxon>Spermatophyta</taxon>
        <taxon>Magnoliopsida</taxon>
        <taxon>Liliopsida</taxon>
        <taxon>Poales</taxon>
        <taxon>Poaceae</taxon>
        <taxon>PACMAD clade</taxon>
        <taxon>Panicoideae</taxon>
        <taxon>Panicodae</taxon>
        <taxon>Paniceae</taxon>
        <taxon>Cenchrinae</taxon>
        <taxon>Setaria</taxon>
    </lineage>
</organism>
<reference evidence="2" key="1">
    <citation type="journal article" date="2012" name="Nat. Biotechnol.">
        <title>Reference genome sequence of the model plant Setaria.</title>
        <authorList>
            <person name="Bennetzen J.L."/>
            <person name="Schmutz J."/>
            <person name="Wang H."/>
            <person name="Percifield R."/>
            <person name="Hawkins J."/>
            <person name="Pontaroli A.C."/>
            <person name="Estep M."/>
            <person name="Feng L."/>
            <person name="Vaughn J.N."/>
            <person name="Grimwood J."/>
            <person name="Jenkins J."/>
            <person name="Barry K."/>
            <person name="Lindquist E."/>
            <person name="Hellsten U."/>
            <person name="Deshpande S."/>
            <person name="Wang X."/>
            <person name="Wu X."/>
            <person name="Mitros T."/>
            <person name="Triplett J."/>
            <person name="Yang X."/>
            <person name="Ye C.Y."/>
            <person name="Mauro-Herrera M."/>
            <person name="Wang L."/>
            <person name="Li P."/>
            <person name="Sharma M."/>
            <person name="Sharma R."/>
            <person name="Ronald P.C."/>
            <person name="Panaud O."/>
            <person name="Kellogg E.A."/>
            <person name="Brutnell T.P."/>
            <person name="Doust A.N."/>
            <person name="Tuskan G.A."/>
            <person name="Rokhsar D."/>
            <person name="Devos K.M."/>
        </authorList>
    </citation>
    <scope>NUCLEOTIDE SEQUENCE [LARGE SCALE GENOMIC DNA]</scope>
    <source>
        <strain evidence="2">cv. Yugu1</strain>
    </source>
</reference>
<name>K4AP57_SETIT</name>
<reference evidence="1" key="2">
    <citation type="submission" date="2018-08" db="UniProtKB">
        <authorList>
            <consortium name="EnsemblPlants"/>
        </authorList>
    </citation>
    <scope>IDENTIFICATION</scope>
    <source>
        <strain evidence="1">Yugu1</strain>
    </source>
</reference>
<dbReference type="EnsemblPlants" id="KQK87519">
    <property type="protein sequence ID" value="KQK87519"/>
    <property type="gene ID" value="SETIT_040705mg"/>
</dbReference>
<protein>
    <submittedName>
        <fullName evidence="1">Uncharacterized protein</fullName>
    </submittedName>
</protein>